<gene>
    <name evidence="1" type="ORF">UV20_C0030G0005</name>
</gene>
<reference evidence="1 2" key="1">
    <citation type="journal article" date="2015" name="Nature">
        <title>rRNA introns, odd ribosomes, and small enigmatic genomes across a large radiation of phyla.</title>
        <authorList>
            <person name="Brown C.T."/>
            <person name="Hug L.A."/>
            <person name="Thomas B.C."/>
            <person name="Sharon I."/>
            <person name="Castelle C.J."/>
            <person name="Singh A."/>
            <person name="Wilkins M.J."/>
            <person name="Williams K.H."/>
            <person name="Banfield J.F."/>
        </authorList>
    </citation>
    <scope>NUCLEOTIDE SEQUENCE [LARGE SCALE GENOMIC DNA]</scope>
</reference>
<organism evidence="1 2">
    <name type="scientific">Candidatus Magasanikbacteria bacterium GW2011_GWA2_42_32</name>
    <dbReference type="NCBI Taxonomy" id="1619039"/>
    <lineage>
        <taxon>Bacteria</taxon>
        <taxon>Candidatus Magasanikiibacteriota</taxon>
    </lineage>
</organism>
<comment type="caution">
    <text evidence="1">The sequence shown here is derived from an EMBL/GenBank/DDBJ whole genome shotgun (WGS) entry which is preliminary data.</text>
</comment>
<dbReference type="AlphaFoldDB" id="A0A0G1A0X0"/>
<dbReference type="EMBL" id="LCDO01000030">
    <property type="protein sequence ID" value="KKS54635.1"/>
    <property type="molecule type" value="Genomic_DNA"/>
</dbReference>
<name>A0A0G1A0X0_9BACT</name>
<accession>A0A0G1A0X0</accession>
<protein>
    <submittedName>
        <fullName evidence="1">Uncharacterized protein</fullName>
    </submittedName>
</protein>
<dbReference type="Proteomes" id="UP000034837">
    <property type="component" value="Unassembled WGS sequence"/>
</dbReference>
<proteinExistence type="predicted"/>
<sequence length="181" mass="20113">MSTIKKLVSEYDVTFAVKEWLLKHGWDVVAFNPPGSQGTFTIPNPAKDPAYRGQTGSEAPDIIAVKDKNTILIVEAKPQYNESDTEKLTGLVKNKPRMELLNELLKKMCVANDVALDLPVRVILAKAHGGEEHPRKDMATFIVSTKDKWDSASIDPSIDPVQFMEVELKAPNDEIKNLIEA</sequence>
<evidence type="ECO:0000313" key="1">
    <source>
        <dbReference type="EMBL" id="KKS54635.1"/>
    </source>
</evidence>
<evidence type="ECO:0000313" key="2">
    <source>
        <dbReference type="Proteomes" id="UP000034837"/>
    </source>
</evidence>